<dbReference type="EMBL" id="VYRZ01000001">
    <property type="protein sequence ID" value="KAA9089631.1"/>
    <property type="molecule type" value="Genomic_DNA"/>
</dbReference>
<organism evidence="1 2">
    <name type="scientific">Microbacterium radiodurans</name>
    <dbReference type="NCBI Taxonomy" id="661398"/>
    <lineage>
        <taxon>Bacteria</taxon>
        <taxon>Bacillati</taxon>
        <taxon>Actinomycetota</taxon>
        <taxon>Actinomycetes</taxon>
        <taxon>Micrococcales</taxon>
        <taxon>Microbacteriaceae</taxon>
        <taxon>Microbacterium</taxon>
    </lineage>
</organism>
<dbReference type="Proteomes" id="UP000327039">
    <property type="component" value="Unassembled WGS sequence"/>
</dbReference>
<accession>A0A5J5IWW6</accession>
<dbReference type="Pfam" id="PF09224">
    <property type="entry name" value="DUF1961"/>
    <property type="match status" value="1"/>
</dbReference>
<dbReference type="OrthoDB" id="7171052at2"/>
<dbReference type="SUPFAM" id="SSF49899">
    <property type="entry name" value="Concanavalin A-like lectins/glucanases"/>
    <property type="match status" value="1"/>
</dbReference>
<dbReference type="RefSeq" id="WP_150418262.1">
    <property type="nucleotide sequence ID" value="NZ_VYRZ01000001.1"/>
</dbReference>
<dbReference type="AlphaFoldDB" id="A0A5J5IWW6"/>
<reference evidence="2" key="1">
    <citation type="submission" date="2019-09" db="EMBL/GenBank/DDBJ databases">
        <title>Mumia zhuanghuii sp. nov. isolated from the intestinal contents of plateau pika (Ochotona curzoniae) in the Qinghai-Tibet plateau of China.</title>
        <authorList>
            <person name="Tian Z."/>
        </authorList>
    </citation>
    <scope>NUCLEOTIDE SEQUENCE [LARGE SCALE GENOMIC DNA]</scope>
    <source>
        <strain evidence="2">DSM 25564</strain>
    </source>
</reference>
<gene>
    <name evidence="1" type="ORF">F6B42_03935</name>
</gene>
<evidence type="ECO:0000313" key="2">
    <source>
        <dbReference type="Proteomes" id="UP000327039"/>
    </source>
</evidence>
<protein>
    <submittedName>
        <fullName evidence="1">DUF1961 family protein</fullName>
    </submittedName>
</protein>
<evidence type="ECO:0000313" key="1">
    <source>
        <dbReference type="EMBL" id="KAA9089631.1"/>
    </source>
</evidence>
<keyword evidence="2" id="KW-1185">Reference proteome</keyword>
<dbReference type="Gene3D" id="2.60.120.200">
    <property type="match status" value="1"/>
</dbReference>
<name>A0A5J5IWW6_9MICO</name>
<sequence length="215" mass="23275">MSRLLYRNPLRSPADLADWIGEGPVAVAETPTGVELSSSGGDDDGHWTLWCPEEFGDGIQISWDFTPVAEPGLAMIFFGATTVDGASIFDADAAPRTGAYPEYHSGDLRALHVSYFRRRWPDERALHTCNLRKAPGFHLVAQGADPLPSVGDVAEPYRVEVHKDGSHVEFAVDGLTLFAATDPADTGHPVGGGRIGFRQMAPLTARYSNLEVRTL</sequence>
<dbReference type="InterPro" id="IPR013320">
    <property type="entry name" value="ConA-like_dom_sf"/>
</dbReference>
<dbReference type="InterPro" id="IPR015305">
    <property type="entry name" value="DUF1961"/>
</dbReference>
<comment type="caution">
    <text evidence="1">The sequence shown here is derived from an EMBL/GenBank/DDBJ whole genome shotgun (WGS) entry which is preliminary data.</text>
</comment>
<proteinExistence type="predicted"/>